<sequence>MLKYRKELDGLRCLAVMAVIIYHAGISLFGIKLFKGGFFGVDVFLVLSGYLITDIIINKLDSNAFSLLDFFWRRIKRILPALIAMLSVTSVAAYFILLPNDLIKFSESLRSALYFGSNYYFLGEDSYVSNASIFKPLLHTWSLAVEWQFYIFYPFVLLFINRFFKKYRVSLLLSLAIISIFYANYIVPNYPDLAFYTLPPRAWELVLGGLMSFISIRKYGNLSLSGPGGIACKTLPTLGMFMVLYAMMFIDSHVQHPSFITLLPVIGTCLIIAFANDDDIVTAALSLRPVVFIGAISYSLYLWHQPVFVFFRFMRHEYVTLKDFAGLTLLSLALAYASYRFIESPFRGRDVKKFSVTALAAFASLIIAFSFATQKYEGFPNRLQGLVKETYEMYKEPEFRRMSDSSQPGNNILTGEQVYACGLRSLDNPCKYGDESWVTIGDSFAGQYEYALQESLSKDGKGLMSLAYEQCPFLTNMWFGNTPECTVVNEQRWKQIENLHSKKNILVAVNYDFFPGIKAGVSNPLEMGRQKFSGGVLIGDDEAWKSYAENIKKLIALGHDVYVIYPAPAPTEDVGKLVFSQLRNIGYKFHTQYTSTPGVYDAVLERSAKIDAYLPNMPGLHKIRPADALCEKGKCKIIDSNGGLFNGGSHLSYSGVKEVLGLIH</sequence>
<feature type="transmembrane region" description="Helical" evidence="1">
    <location>
        <begin position="78"/>
        <end position="97"/>
    </location>
</feature>
<dbReference type="InterPro" id="IPR002656">
    <property type="entry name" value="Acyl_transf_3_dom"/>
</dbReference>
<keyword evidence="1" id="KW-1133">Transmembrane helix</keyword>
<keyword evidence="4" id="KW-0808">Transferase</keyword>
<organism evidence="4 5">
    <name type="scientific">Buttiauxella agrestis ATCC 33320</name>
    <dbReference type="NCBI Taxonomy" id="1006004"/>
    <lineage>
        <taxon>Bacteria</taxon>
        <taxon>Pseudomonadati</taxon>
        <taxon>Pseudomonadota</taxon>
        <taxon>Gammaproteobacteria</taxon>
        <taxon>Enterobacterales</taxon>
        <taxon>Enterobacteriaceae</taxon>
        <taxon>Buttiauxella</taxon>
    </lineage>
</organism>
<feature type="transmembrane region" description="Helical" evidence="1">
    <location>
        <begin position="354"/>
        <end position="372"/>
    </location>
</feature>
<dbReference type="AlphaFoldDB" id="A0A085GD63"/>
<comment type="caution">
    <text evidence="4">The sequence shown here is derived from an EMBL/GenBank/DDBJ whole genome shotgun (WGS) entry which is preliminary data.</text>
</comment>
<feature type="transmembrane region" description="Helical" evidence="1">
    <location>
        <begin position="147"/>
        <end position="164"/>
    </location>
</feature>
<reference evidence="4 5" key="1">
    <citation type="submission" date="2014-05" db="EMBL/GenBank/DDBJ databases">
        <title>ATOL: Assembling a taxonomically balanced genome-scale reconstruction of the evolutionary history of the Enterobacteriaceae.</title>
        <authorList>
            <person name="Plunkett G.III."/>
            <person name="Neeno-Eckwall E.C."/>
            <person name="Glasner J.D."/>
            <person name="Perna N.T."/>
        </authorList>
    </citation>
    <scope>NUCLEOTIDE SEQUENCE [LARGE SCALE GENOMIC DNA]</scope>
    <source>
        <strain evidence="4 5">ATCC 33320</strain>
    </source>
</reference>
<gene>
    <name evidence="4" type="ORF">GBAG_2446</name>
</gene>
<protein>
    <submittedName>
        <fullName evidence="4">O-antigen acetylase</fullName>
        <ecNumber evidence="4">2.3.1.-</ecNumber>
    </submittedName>
</protein>
<dbReference type="Pfam" id="PF19040">
    <property type="entry name" value="SGNH"/>
    <property type="match status" value="1"/>
</dbReference>
<feature type="transmembrane region" description="Helical" evidence="1">
    <location>
        <begin position="193"/>
        <end position="216"/>
    </location>
</feature>
<feature type="domain" description="Acyltransferase 3" evidence="2">
    <location>
        <begin position="6"/>
        <end position="339"/>
    </location>
</feature>
<feature type="transmembrane region" description="Helical" evidence="1">
    <location>
        <begin position="287"/>
        <end position="304"/>
    </location>
</feature>
<feature type="transmembrane region" description="Helical" evidence="1">
    <location>
        <begin position="37"/>
        <end position="57"/>
    </location>
</feature>
<accession>A0A085GD63</accession>
<dbReference type="PANTHER" id="PTHR23028">
    <property type="entry name" value="ACETYLTRANSFERASE"/>
    <property type="match status" value="1"/>
</dbReference>
<keyword evidence="5" id="KW-1185">Reference proteome</keyword>
<dbReference type="OrthoDB" id="9767863at2"/>
<feature type="domain" description="SGNH" evidence="3">
    <location>
        <begin position="427"/>
        <end position="659"/>
    </location>
</feature>
<dbReference type="PANTHER" id="PTHR23028:SF53">
    <property type="entry name" value="ACYL_TRANSF_3 DOMAIN-CONTAINING PROTEIN"/>
    <property type="match status" value="1"/>
</dbReference>
<dbReference type="InterPro" id="IPR043968">
    <property type="entry name" value="SGNH"/>
</dbReference>
<evidence type="ECO:0000259" key="2">
    <source>
        <dbReference type="Pfam" id="PF01757"/>
    </source>
</evidence>
<proteinExistence type="predicted"/>
<evidence type="ECO:0000259" key="3">
    <source>
        <dbReference type="Pfam" id="PF19040"/>
    </source>
</evidence>
<keyword evidence="1" id="KW-0812">Transmembrane</keyword>
<dbReference type="GO" id="GO:0016020">
    <property type="term" value="C:membrane"/>
    <property type="evidence" value="ECO:0007669"/>
    <property type="project" value="TreeGrafter"/>
</dbReference>
<keyword evidence="4" id="KW-0012">Acyltransferase</keyword>
<evidence type="ECO:0000313" key="4">
    <source>
        <dbReference type="EMBL" id="KFC81658.1"/>
    </source>
</evidence>
<dbReference type="GO" id="GO:0016747">
    <property type="term" value="F:acyltransferase activity, transferring groups other than amino-acyl groups"/>
    <property type="evidence" value="ECO:0007669"/>
    <property type="project" value="InterPro"/>
</dbReference>
<feature type="transmembrane region" description="Helical" evidence="1">
    <location>
        <begin position="324"/>
        <end position="342"/>
    </location>
</feature>
<dbReference type="EC" id="2.3.1.-" evidence="4"/>
<name>A0A085GD63_9ENTR</name>
<keyword evidence="1" id="KW-0472">Membrane</keyword>
<dbReference type="Pfam" id="PF01757">
    <property type="entry name" value="Acyl_transf_3"/>
    <property type="match status" value="1"/>
</dbReference>
<dbReference type="EMBL" id="JMPI01000030">
    <property type="protein sequence ID" value="KFC81658.1"/>
    <property type="molecule type" value="Genomic_DNA"/>
</dbReference>
<dbReference type="InterPro" id="IPR050879">
    <property type="entry name" value="Acyltransferase_3"/>
</dbReference>
<dbReference type="RefSeq" id="WP_034496232.1">
    <property type="nucleotide sequence ID" value="NZ_JMPI01000030.1"/>
</dbReference>
<dbReference type="eggNOG" id="COG1835">
    <property type="taxonomic scope" value="Bacteria"/>
</dbReference>
<dbReference type="GO" id="GO:0009103">
    <property type="term" value="P:lipopolysaccharide biosynthetic process"/>
    <property type="evidence" value="ECO:0007669"/>
    <property type="project" value="TreeGrafter"/>
</dbReference>
<feature type="transmembrane region" description="Helical" evidence="1">
    <location>
        <begin position="228"/>
        <end position="250"/>
    </location>
</feature>
<evidence type="ECO:0000256" key="1">
    <source>
        <dbReference type="SAM" id="Phobius"/>
    </source>
</evidence>
<dbReference type="Proteomes" id="UP000028653">
    <property type="component" value="Unassembled WGS sequence"/>
</dbReference>
<dbReference type="STRING" id="1006004.GBAG_2446"/>
<feature type="transmembrane region" description="Helical" evidence="1">
    <location>
        <begin position="12"/>
        <end position="31"/>
    </location>
</feature>
<feature type="transmembrane region" description="Helical" evidence="1">
    <location>
        <begin position="256"/>
        <end position="275"/>
    </location>
</feature>
<feature type="transmembrane region" description="Helical" evidence="1">
    <location>
        <begin position="171"/>
        <end position="187"/>
    </location>
</feature>
<evidence type="ECO:0000313" key="5">
    <source>
        <dbReference type="Proteomes" id="UP000028653"/>
    </source>
</evidence>